<protein>
    <submittedName>
        <fullName evidence="1">Zinc chelation protein SecC</fullName>
    </submittedName>
</protein>
<organism evidence="1 2">
    <name type="scientific">Pseudoxanthomonas mexicana</name>
    <dbReference type="NCBI Taxonomy" id="128785"/>
    <lineage>
        <taxon>Bacteria</taxon>
        <taxon>Pseudomonadati</taxon>
        <taxon>Pseudomonadota</taxon>
        <taxon>Gammaproteobacteria</taxon>
        <taxon>Lysobacterales</taxon>
        <taxon>Lysobacteraceae</taxon>
        <taxon>Pseudoxanthomonas</taxon>
    </lineage>
</organism>
<evidence type="ECO:0000313" key="1">
    <source>
        <dbReference type="EMBL" id="QND79581.1"/>
    </source>
</evidence>
<sequence length="507" mass="56484">MLKQIAQKAGTTDRERYLANLASCQFFSLWSYPGLSRRGKKGVSKELADLTVIFGDDIVLFSDKDIKWPSHADVRIAWSRWYRAAILESAAQLWGAESYLRGSGAALFLDDRCENPFPLPVISSQTRIHLVAVASNSIEPATSYFCDIGGPGSSGTLMHAFDKESNEGRHPFVVGDLNEKKTFVHVFDAETLDRVLSELGTISDFVHYLSEKVAAIRSGKLALYAGEEELLAFYLQEQIDSGYGSLPFAHRPFLPGRLLNIPEGEWGAYTKSEAYRVRAELRERAQDWFDLLEPFTNAVISADVGIEARETPLEMHEAVLRVAASENLVSRARLASAFEGKRLSIPAGVRSSRVINSICSPGRLYVFVFVPWIKDSASYDEYRKFRLEMMQAYALVAPIKFIGVQEVVIVGAQTPDDSGTRSEAMICVRYEEPLSEQQMADAYKLMEDEQVLADVPVQSLRLALLPGPRGRRYGRNDPCPCGSLKKNKKCCNISGPRYSTIYTARSG</sequence>
<accession>A0ABX6R9T7</accession>
<keyword evidence="2" id="KW-1185">Reference proteome</keyword>
<reference evidence="1 2" key="1">
    <citation type="submission" date="2020-08" db="EMBL/GenBank/DDBJ databases">
        <title>Streptomycin resistant and MDR strain, P. mexicana.</title>
        <authorList>
            <person name="Ganesh-kumar S."/>
            <person name="Zhe T."/>
            <person name="Yu Z."/>
            <person name="Min Y."/>
        </authorList>
    </citation>
    <scope>NUCLEOTIDE SEQUENCE [LARGE SCALE GENOMIC DNA]</scope>
    <source>
        <strain evidence="1 2">GTZY</strain>
    </source>
</reference>
<dbReference type="Gene3D" id="3.10.450.50">
    <property type="match status" value="1"/>
</dbReference>
<gene>
    <name evidence="1" type="ORF">H4W19_14705</name>
</gene>
<name>A0ABX6R9T7_PSEMX</name>
<dbReference type="Proteomes" id="UP000515506">
    <property type="component" value="Chromosome"/>
</dbReference>
<proteinExistence type="predicted"/>
<dbReference type="RefSeq" id="WP_185894910.1">
    <property type="nucleotide sequence ID" value="NZ_CP060028.1"/>
</dbReference>
<dbReference type="EMBL" id="CP060028">
    <property type="protein sequence ID" value="QND79581.1"/>
    <property type="molecule type" value="Genomic_DNA"/>
</dbReference>
<evidence type="ECO:0000313" key="2">
    <source>
        <dbReference type="Proteomes" id="UP000515506"/>
    </source>
</evidence>